<dbReference type="Proteomes" id="UP000503017">
    <property type="component" value="Chromosome"/>
</dbReference>
<name>A0A6M7WTC6_RHILI</name>
<evidence type="ECO:0000313" key="1">
    <source>
        <dbReference type="EMBL" id="QKD05235.1"/>
    </source>
</evidence>
<dbReference type="InterPro" id="IPR016024">
    <property type="entry name" value="ARM-type_fold"/>
</dbReference>
<dbReference type="RefSeq" id="WP_027033802.1">
    <property type="nucleotide sequence ID" value="NZ_CP033367.1"/>
</dbReference>
<dbReference type="SUPFAM" id="SSF48371">
    <property type="entry name" value="ARM repeat"/>
    <property type="match status" value="1"/>
</dbReference>
<gene>
    <name evidence="1" type="ORF">EB235_30220</name>
</gene>
<dbReference type="Gene3D" id="1.25.10.10">
    <property type="entry name" value="Leucine-rich Repeat Variant"/>
    <property type="match status" value="1"/>
</dbReference>
<evidence type="ECO:0000313" key="2">
    <source>
        <dbReference type="Proteomes" id="UP000503017"/>
    </source>
</evidence>
<protein>
    <recommendedName>
        <fullName evidence="3">TIGR02270 family protein</fullName>
    </recommendedName>
</protein>
<sequence>MHSVATIAAIVDQHAEDAAFLWLRRRREIDGPILDETNIGRIDQRLEANLEGLMAAGKTGWEAAQARFADYAEPGELFVLGTLAMRWSDAKLVTSAIDAGASLGEAGISSLSAAIARTPRENLRPFVAEWLDTSDARLRCLGLSALWHHRVDPGPRLHDLAIHSDANVRRRAVRLAGGLRRRDLLPAVLAGLDGETARERLAAAFAACLLGEARSAHPVIDKIVLTETDQAEAAIEIRMLTTPPKAAKAWLQTRLGQPLPRAAATASIGLFGDPSVMPWLIEKMREPELVFAAGLAMRDLFDVDFNDTDLFTIDPADLGKAFESLTVSPLPVADRVAAWWDEGRSGRNHTPFHSMRRLRLDALRAAIATPEARFADWRRTRKFPAWM</sequence>
<accession>A0A6M7WTC6</accession>
<evidence type="ECO:0008006" key="3">
    <source>
        <dbReference type="Google" id="ProtNLM"/>
    </source>
</evidence>
<proteinExistence type="predicted"/>
<dbReference type="InterPro" id="IPR011989">
    <property type="entry name" value="ARM-like"/>
</dbReference>
<reference evidence="1 2" key="1">
    <citation type="submission" date="2018-10" db="EMBL/GenBank/DDBJ databases">
        <authorList>
            <person name="Perry B.J."/>
            <person name="Sullivan J.T."/>
            <person name="Murphy R.J.T."/>
            <person name="Ramsay J.P."/>
            <person name="Ronson C.W."/>
        </authorList>
    </citation>
    <scope>NUCLEOTIDE SEQUENCE [LARGE SCALE GENOMIC DNA]</scope>
    <source>
        <strain evidence="1 2">R88b</strain>
    </source>
</reference>
<organism evidence="1 2">
    <name type="scientific">Mesorhizobium loti R88b</name>
    <dbReference type="NCBI Taxonomy" id="935548"/>
    <lineage>
        <taxon>Bacteria</taxon>
        <taxon>Pseudomonadati</taxon>
        <taxon>Pseudomonadota</taxon>
        <taxon>Alphaproteobacteria</taxon>
        <taxon>Hyphomicrobiales</taxon>
        <taxon>Phyllobacteriaceae</taxon>
        <taxon>Mesorhizobium</taxon>
    </lineage>
</organism>
<dbReference type="AlphaFoldDB" id="A0A6M7WTC6"/>
<dbReference type="EMBL" id="CP033367">
    <property type="protein sequence ID" value="QKD05235.1"/>
    <property type="molecule type" value="Genomic_DNA"/>
</dbReference>